<evidence type="ECO:0000313" key="1">
    <source>
        <dbReference type="EMBL" id="URD97760.1"/>
    </source>
</evidence>
<proteinExistence type="predicted"/>
<gene>
    <name evidence="1" type="ORF">MUK42_32100</name>
</gene>
<dbReference type="AlphaFoldDB" id="A0A9E7FL39"/>
<keyword evidence="2" id="KW-1185">Reference proteome</keyword>
<dbReference type="Proteomes" id="UP001055439">
    <property type="component" value="Chromosome 4"/>
</dbReference>
<protein>
    <submittedName>
        <fullName evidence="1">RNA recognition motif containing protein</fullName>
    </submittedName>
</protein>
<reference evidence="1" key="1">
    <citation type="submission" date="2022-05" db="EMBL/GenBank/DDBJ databases">
        <title>The Musa troglodytarum L. genome provides insights into the mechanism of non-climacteric behaviour and enrichment of carotenoids.</title>
        <authorList>
            <person name="Wang J."/>
        </authorList>
    </citation>
    <scope>NUCLEOTIDE SEQUENCE</scope>
    <source>
        <tissue evidence="1">Leaf</tissue>
    </source>
</reference>
<organism evidence="1 2">
    <name type="scientific">Musa troglodytarum</name>
    <name type="common">fe'i banana</name>
    <dbReference type="NCBI Taxonomy" id="320322"/>
    <lineage>
        <taxon>Eukaryota</taxon>
        <taxon>Viridiplantae</taxon>
        <taxon>Streptophyta</taxon>
        <taxon>Embryophyta</taxon>
        <taxon>Tracheophyta</taxon>
        <taxon>Spermatophyta</taxon>
        <taxon>Magnoliopsida</taxon>
        <taxon>Liliopsida</taxon>
        <taxon>Zingiberales</taxon>
        <taxon>Musaceae</taxon>
        <taxon>Musa</taxon>
    </lineage>
</organism>
<accession>A0A9E7FL39</accession>
<evidence type="ECO:0000313" key="2">
    <source>
        <dbReference type="Proteomes" id="UP001055439"/>
    </source>
</evidence>
<sequence length="139" mass="15083">MVTSFDRQVGLLEKIAAGISIVIEKVKSVGEKVKSVNEKLHVSDKTIAALIAAEWKLNDTSTAVKTNRQQWFYSTFHGKGISYEDDMAIQSMYVTAGTAWLNGAIGKVAKDGHIAGSRTREKFQLAISNLTAKDPVVAA</sequence>
<dbReference type="EMBL" id="CP097506">
    <property type="protein sequence ID" value="URD97760.1"/>
    <property type="molecule type" value="Genomic_DNA"/>
</dbReference>
<name>A0A9E7FL39_9LILI</name>